<dbReference type="EMBL" id="VITR01000003">
    <property type="protein sequence ID" value="TWB44446.1"/>
    <property type="molecule type" value="Genomic_DNA"/>
</dbReference>
<keyword evidence="1" id="KW-1133">Transmembrane helix</keyword>
<dbReference type="OrthoDB" id="7356231at2"/>
<name>A0A560HDI2_9PROT</name>
<evidence type="ECO:0000313" key="2">
    <source>
        <dbReference type="EMBL" id="TWB44446.1"/>
    </source>
</evidence>
<feature type="transmembrane region" description="Helical" evidence="1">
    <location>
        <begin position="85"/>
        <end position="108"/>
    </location>
</feature>
<evidence type="ECO:0000256" key="1">
    <source>
        <dbReference type="SAM" id="Phobius"/>
    </source>
</evidence>
<accession>A0A560HDI2</accession>
<evidence type="ECO:0008006" key="4">
    <source>
        <dbReference type="Google" id="ProtNLM"/>
    </source>
</evidence>
<dbReference type="AlphaFoldDB" id="A0A560HDI2"/>
<feature type="transmembrane region" description="Helical" evidence="1">
    <location>
        <begin position="34"/>
        <end position="57"/>
    </location>
</feature>
<reference evidence="2 3" key="1">
    <citation type="submission" date="2019-06" db="EMBL/GenBank/DDBJ databases">
        <title>Genomic Encyclopedia of Type Strains, Phase IV (KMG-V): Genome sequencing to study the core and pangenomes of soil and plant-associated prokaryotes.</title>
        <authorList>
            <person name="Whitman W."/>
        </authorList>
    </citation>
    <scope>NUCLEOTIDE SEQUENCE [LARGE SCALE GENOMIC DNA]</scope>
    <source>
        <strain evidence="2 3">BR 11622</strain>
    </source>
</reference>
<feature type="transmembrane region" description="Helical" evidence="1">
    <location>
        <begin position="114"/>
        <end position="134"/>
    </location>
</feature>
<proteinExistence type="predicted"/>
<comment type="caution">
    <text evidence="2">The sequence shown here is derived from an EMBL/GenBank/DDBJ whole genome shotgun (WGS) entry which is preliminary data.</text>
</comment>
<protein>
    <recommendedName>
        <fullName evidence="4">Transmembrane protein</fullName>
    </recommendedName>
</protein>
<sequence length="210" mass="23918">MADQKSAGPIRHGRVRRALGWRPSSQTRLWIRRLVTPLAVLAALAYVLVDVCFLPLVRPFATRMGRWSAFQALGRFVDRLGPRTTLVLFLVPLIVLEPVKPLGALLIAQGKTRLGILLIVAAEIVKLLTVERLFQRSRHKLLTIRWFARVHGWIVGWIDRLKALPAWRTVVAVARGVRAIAVPVLSAAWRHAARSMALARERRRYRRQDR</sequence>
<dbReference type="RefSeq" id="WP_145730270.1">
    <property type="nucleotide sequence ID" value="NZ_VITR01000003.1"/>
</dbReference>
<evidence type="ECO:0000313" key="3">
    <source>
        <dbReference type="Proteomes" id="UP000315751"/>
    </source>
</evidence>
<gene>
    <name evidence="2" type="ORF">FBZ90_103353</name>
</gene>
<dbReference type="Proteomes" id="UP000315751">
    <property type="component" value="Unassembled WGS sequence"/>
</dbReference>
<keyword evidence="3" id="KW-1185">Reference proteome</keyword>
<keyword evidence="1" id="KW-0812">Transmembrane</keyword>
<organism evidence="2 3">
    <name type="scientific">Nitrospirillum amazonense</name>
    <dbReference type="NCBI Taxonomy" id="28077"/>
    <lineage>
        <taxon>Bacteria</taxon>
        <taxon>Pseudomonadati</taxon>
        <taxon>Pseudomonadota</taxon>
        <taxon>Alphaproteobacteria</taxon>
        <taxon>Rhodospirillales</taxon>
        <taxon>Azospirillaceae</taxon>
        <taxon>Nitrospirillum</taxon>
    </lineage>
</organism>
<keyword evidence="1" id="KW-0472">Membrane</keyword>